<keyword evidence="17" id="KW-0393">Immunoglobulin domain</keyword>
<dbReference type="InterPro" id="IPR003599">
    <property type="entry name" value="Ig_sub"/>
</dbReference>
<evidence type="ECO:0000256" key="2">
    <source>
        <dbReference type="ARBA" id="ARBA00011902"/>
    </source>
</evidence>
<keyword evidence="8" id="KW-0547">Nucleotide-binding</keyword>
<feature type="domain" description="Ig-like" evidence="20">
    <location>
        <begin position="24"/>
        <end position="138"/>
    </location>
</feature>
<dbReference type="PANTHER" id="PTHR19890:SF10">
    <property type="entry name" value="FIBROBLAST GROWTH FACTOR RECEPTOR-LIKE 1"/>
    <property type="match status" value="1"/>
</dbReference>
<dbReference type="InterPro" id="IPR013783">
    <property type="entry name" value="Ig-like_fold"/>
</dbReference>
<dbReference type="EC" id="2.7.10.1" evidence="2"/>
<feature type="chain" id="PRO_5028960852" description="receptor protein-tyrosine kinase" evidence="19">
    <location>
        <begin position="29"/>
        <end position="365"/>
    </location>
</feature>
<keyword evidence="12 18" id="KW-0472">Membrane</keyword>
<dbReference type="InterPro" id="IPR052615">
    <property type="entry name" value="FGFRL"/>
</dbReference>
<keyword evidence="14" id="KW-1015">Disulfide bond</keyword>
<keyword evidence="10" id="KW-0067">ATP-binding</keyword>
<keyword evidence="15 21" id="KW-0675">Receptor</keyword>
<feature type="signal peptide" evidence="19">
    <location>
        <begin position="1"/>
        <end position="28"/>
    </location>
</feature>
<evidence type="ECO:0000256" key="1">
    <source>
        <dbReference type="ARBA" id="ARBA00004167"/>
    </source>
</evidence>
<evidence type="ECO:0000256" key="11">
    <source>
        <dbReference type="ARBA" id="ARBA00022989"/>
    </source>
</evidence>
<evidence type="ECO:0000256" key="18">
    <source>
        <dbReference type="SAM" id="Phobius"/>
    </source>
</evidence>
<evidence type="ECO:0000313" key="21">
    <source>
        <dbReference type="EMBL" id="MBC1171805.1"/>
    </source>
</evidence>
<dbReference type="SMART" id="SM00409">
    <property type="entry name" value="IG"/>
    <property type="match status" value="2"/>
</dbReference>
<dbReference type="Pfam" id="PF13927">
    <property type="entry name" value="Ig_3"/>
    <property type="match status" value="1"/>
</dbReference>
<evidence type="ECO:0000256" key="19">
    <source>
        <dbReference type="SAM" id="SignalP"/>
    </source>
</evidence>
<dbReference type="VEuPathDB" id="VectorBase:LLONM1_010528"/>
<evidence type="ECO:0000256" key="4">
    <source>
        <dbReference type="ARBA" id="ARBA00022679"/>
    </source>
</evidence>
<sequence length="365" mass="41520">MRIVPGKNPSILTLIGIYLLALVPPIKAESRNSRIKSEPDQLKHIQLVQGSEVTLRCGIRNEHSDYMVPSEIEWFFKACGNAPNKTSCKSESDKSWTRLSCDGAPCQPTLVIKNPTEANSGLYRCSMNPYRPDNRTVLGIHVVNTYQLDVMSADMADSPPEFIGHGANVSIPLDGTAVLQCKVFSRIPPSIRWFRRQDNSSNYPSFTGDSYTHVIQYLESTFESVQSAGQKLVGRDTYLSKFIINNVAEEDSGIYVCVSMNYNGYRIQETLLHVIGPERKHVRNQFFLLFLIPILFAIIPVSMWLCFQLSRKRQRMQMKNASQIALPAEADANIPLRNNTTILITNNYDNRRYTTLNNKSYWYYL</sequence>
<keyword evidence="13" id="KW-0829">Tyrosine-protein kinase</keyword>
<evidence type="ECO:0000256" key="13">
    <source>
        <dbReference type="ARBA" id="ARBA00023137"/>
    </source>
</evidence>
<evidence type="ECO:0000256" key="12">
    <source>
        <dbReference type="ARBA" id="ARBA00023136"/>
    </source>
</evidence>
<name>A0A7G3AHM8_LUTLO</name>
<dbReference type="GO" id="GO:0016020">
    <property type="term" value="C:membrane"/>
    <property type="evidence" value="ECO:0007669"/>
    <property type="project" value="UniProtKB-SubCell"/>
</dbReference>
<evidence type="ECO:0000256" key="7">
    <source>
        <dbReference type="ARBA" id="ARBA00022737"/>
    </source>
</evidence>
<evidence type="ECO:0000256" key="9">
    <source>
        <dbReference type="ARBA" id="ARBA00022777"/>
    </source>
</evidence>
<dbReference type="AlphaFoldDB" id="A0A7G3AHM8"/>
<dbReference type="SUPFAM" id="SSF48726">
    <property type="entry name" value="Immunoglobulin"/>
    <property type="match status" value="2"/>
</dbReference>
<keyword evidence="7" id="KW-0677">Repeat</keyword>
<evidence type="ECO:0000259" key="20">
    <source>
        <dbReference type="PROSITE" id="PS50835"/>
    </source>
</evidence>
<evidence type="ECO:0000256" key="8">
    <source>
        <dbReference type="ARBA" id="ARBA00022741"/>
    </source>
</evidence>
<feature type="domain" description="Ig-like" evidence="20">
    <location>
        <begin position="160"/>
        <end position="273"/>
    </location>
</feature>
<protein>
    <recommendedName>
        <fullName evidence="2">receptor protein-tyrosine kinase</fullName>
        <ecNumber evidence="2">2.7.10.1</ecNumber>
    </recommendedName>
</protein>
<reference evidence="21" key="1">
    <citation type="journal article" date="2020" name="BMC">
        <title>Leishmania infection induces a limited differential gene expression in the sand fly midgut.</title>
        <authorList>
            <person name="Coutinho-Abreu I.V."/>
            <person name="Serafim T.D."/>
            <person name="Meneses C."/>
            <person name="Kamhawi S."/>
            <person name="Oliveira F."/>
            <person name="Valenzuela J.G."/>
        </authorList>
    </citation>
    <scope>NUCLEOTIDE SEQUENCE</scope>
    <source>
        <strain evidence="21">Jacobina</strain>
        <tissue evidence="21">Midgut</tissue>
    </source>
</reference>
<dbReference type="PROSITE" id="PS50835">
    <property type="entry name" value="IG_LIKE"/>
    <property type="match status" value="2"/>
</dbReference>
<dbReference type="SMART" id="SM00408">
    <property type="entry name" value="IGc2"/>
    <property type="match status" value="2"/>
</dbReference>
<dbReference type="Gene3D" id="2.60.40.10">
    <property type="entry name" value="Immunoglobulins"/>
    <property type="match status" value="2"/>
</dbReference>
<evidence type="ECO:0000256" key="5">
    <source>
        <dbReference type="ARBA" id="ARBA00022692"/>
    </source>
</evidence>
<dbReference type="GO" id="GO:0004714">
    <property type="term" value="F:transmembrane receptor protein tyrosine kinase activity"/>
    <property type="evidence" value="ECO:0007669"/>
    <property type="project" value="UniProtKB-EC"/>
</dbReference>
<dbReference type="InterPro" id="IPR036179">
    <property type="entry name" value="Ig-like_dom_sf"/>
</dbReference>
<evidence type="ECO:0000256" key="10">
    <source>
        <dbReference type="ARBA" id="ARBA00022840"/>
    </source>
</evidence>
<keyword evidence="6 19" id="KW-0732">Signal</keyword>
<proteinExistence type="predicted"/>
<keyword evidence="4" id="KW-0808">Transferase</keyword>
<dbReference type="PANTHER" id="PTHR19890">
    <property type="entry name" value="FIBROBLAST GROWTH FACTOR RECEPTOR"/>
    <property type="match status" value="1"/>
</dbReference>
<evidence type="ECO:0000256" key="16">
    <source>
        <dbReference type="ARBA" id="ARBA00023180"/>
    </source>
</evidence>
<comment type="subcellular location">
    <subcellularLocation>
        <location evidence="1">Membrane</location>
        <topology evidence="1">Single-pass membrane protein</topology>
    </subcellularLocation>
</comment>
<keyword evidence="16" id="KW-0325">Glycoprotein</keyword>
<evidence type="ECO:0000256" key="17">
    <source>
        <dbReference type="ARBA" id="ARBA00023319"/>
    </source>
</evidence>
<dbReference type="EMBL" id="GITU01003102">
    <property type="protein sequence ID" value="MBC1171805.1"/>
    <property type="molecule type" value="Transcribed_RNA"/>
</dbReference>
<organism evidence="21">
    <name type="scientific">Lutzomyia longipalpis</name>
    <name type="common">Sand fly</name>
    <dbReference type="NCBI Taxonomy" id="7200"/>
    <lineage>
        <taxon>Eukaryota</taxon>
        <taxon>Metazoa</taxon>
        <taxon>Ecdysozoa</taxon>
        <taxon>Arthropoda</taxon>
        <taxon>Hexapoda</taxon>
        <taxon>Insecta</taxon>
        <taxon>Pterygota</taxon>
        <taxon>Neoptera</taxon>
        <taxon>Endopterygota</taxon>
        <taxon>Diptera</taxon>
        <taxon>Nematocera</taxon>
        <taxon>Psychodoidea</taxon>
        <taxon>Psychodidae</taxon>
        <taxon>Lutzomyia</taxon>
        <taxon>Lutzomyia</taxon>
    </lineage>
</organism>
<evidence type="ECO:0000256" key="3">
    <source>
        <dbReference type="ARBA" id="ARBA00022553"/>
    </source>
</evidence>
<evidence type="ECO:0000256" key="14">
    <source>
        <dbReference type="ARBA" id="ARBA00023157"/>
    </source>
</evidence>
<keyword evidence="5 18" id="KW-0812">Transmembrane</keyword>
<keyword evidence="3" id="KW-0597">Phosphoprotein</keyword>
<dbReference type="InterPro" id="IPR007110">
    <property type="entry name" value="Ig-like_dom"/>
</dbReference>
<feature type="transmembrane region" description="Helical" evidence="18">
    <location>
        <begin position="286"/>
        <end position="307"/>
    </location>
</feature>
<keyword evidence="11 18" id="KW-1133">Transmembrane helix</keyword>
<keyword evidence="9" id="KW-0418">Kinase</keyword>
<dbReference type="InterPro" id="IPR003598">
    <property type="entry name" value="Ig_sub2"/>
</dbReference>
<evidence type="ECO:0000256" key="6">
    <source>
        <dbReference type="ARBA" id="ARBA00022729"/>
    </source>
</evidence>
<accession>A0A7G3AHM8</accession>
<dbReference type="GO" id="GO:0005524">
    <property type="term" value="F:ATP binding"/>
    <property type="evidence" value="ECO:0007669"/>
    <property type="project" value="UniProtKB-KW"/>
</dbReference>
<dbReference type="FunFam" id="2.60.40.10:FF:000020">
    <property type="entry name" value="Fibroblast growth factor receptor"/>
    <property type="match status" value="1"/>
</dbReference>
<evidence type="ECO:0000256" key="15">
    <source>
        <dbReference type="ARBA" id="ARBA00023170"/>
    </source>
</evidence>